<feature type="transmembrane region" description="Helical" evidence="1">
    <location>
        <begin position="201"/>
        <end position="220"/>
    </location>
</feature>
<dbReference type="PANTHER" id="PTHR33530">
    <property type="entry name" value="OS01G0147100 PROTEIN"/>
    <property type="match status" value="1"/>
</dbReference>
<feature type="transmembrane region" description="Helical" evidence="1">
    <location>
        <begin position="59"/>
        <end position="85"/>
    </location>
</feature>
<feature type="transmembrane region" description="Helical" evidence="1">
    <location>
        <begin position="165"/>
        <end position="189"/>
    </location>
</feature>
<comment type="caution">
    <text evidence="2">The sequence shown here is derived from an EMBL/GenBank/DDBJ whole genome shotgun (WGS) entry which is preliminary data.</text>
</comment>
<keyword evidence="1" id="KW-0812">Transmembrane</keyword>
<dbReference type="Proteomes" id="UP000623129">
    <property type="component" value="Unassembled WGS sequence"/>
</dbReference>
<feature type="transmembrane region" description="Helical" evidence="1">
    <location>
        <begin position="97"/>
        <end position="120"/>
    </location>
</feature>
<proteinExistence type="predicted"/>
<organism evidence="2 3">
    <name type="scientific">Carex littledalei</name>
    <dbReference type="NCBI Taxonomy" id="544730"/>
    <lineage>
        <taxon>Eukaryota</taxon>
        <taxon>Viridiplantae</taxon>
        <taxon>Streptophyta</taxon>
        <taxon>Embryophyta</taxon>
        <taxon>Tracheophyta</taxon>
        <taxon>Spermatophyta</taxon>
        <taxon>Magnoliopsida</taxon>
        <taxon>Liliopsida</taxon>
        <taxon>Poales</taxon>
        <taxon>Cyperaceae</taxon>
        <taxon>Cyperoideae</taxon>
        <taxon>Cariceae</taxon>
        <taxon>Carex</taxon>
        <taxon>Carex subgen. Euthyceras</taxon>
    </lineage>
</organism>
<dbReference type="EMBL" id="SWLB01000005">
    <property type="protein sequence ID" value="KAF3338728.1"/>
    <property type="molecule type" value="Genomic_DNA"/>
</dbReference>
<dbReference type="AlphaFoldDB" id="A0A833VWS8"/>
<dbReference type="Pfam" id="PF12442">
    <property type="entry name" value="DUF3681"/>
    <property type="match status" value="2"/>
</dbReference>
<reference evidence="2" key="1">
    <citation type="submission" date="2020-01" db="EMBL/GenBank/DDBJ databases">
        <title>Genome sequence of Kobresia littledalei, the first chromosome-level genome in the family Cyperaceae.</title>
        <authorList>
            <person name="Qu G."/>
        </authorList>
    </citation>
    <scope>NUCLEOTIDE SEQUENCE</scope>
    <source>
        <strain evidence="2">C.B.Clarke</strain>
        <tissue evidence="2">Leaf</tissue>
    </source>
</reference>
<keyword evidence="1" id="KW-1133">Transmembrane helix</keyword>
<protein>
    <submittedName>
        <fullName evidence="2">Uncharacterized protein</fullName>
    </submittedName>
</protein>
<evidence type="ECO:0000256" key="1">
    <source>
        <dbReference type="SAM" id="Phobius"/>
    </source>
</evidence>
<keyword evidence="1" id="KW-0472">Membrane</keyword>
<dbReference type="PANTHER" id="PTHR33530:SF15">
    <property type="entry name" value="OS01G0147100 PROTEIN"/>
    <property type="match status" value="1"/>
</dbReference>
<gene>
    <name evidence="2" type="ORF">FCM35_KLT17565</name>
</gene>
<keyword evidence="3" id="KW-1185">Reference proteome</keyword>
<evidence type="ECO:0000313" key="2">
    <source>
        <dbReference type="EMBL" id="KAF3338728.1"/>
    </source>
</evidence>
<dbReference type="InterPro" id="IPR022149">
    <property type="entry name" value="DUF3681"/>
</dbReference>
<evidence type="ECO:0000313" key="3">
    <source>
        <dbReference type="Proteomes" id="UP000623129"/>
    </source>
</evidence>
<name>A0A833VWS8_9POAL</name>
<sequence>MAENLAPGGQLPAGAFDPHPDPATVAANLVKVGIFISSSAISAMLRPLPPAVMMSHIHIQYAFGVALAVIFLFGLGMIGIGWLVADDPTRYTALGRAVTRASHVVLVFAIALHELPIAAFDPQPDPETQPKNLVKVGIFISSSAISAILRPLPRAVMMSHIHMQYVFGVALAMIFLFGVGMIGIGWLVADYPTRYTTLGRTVTRASHVMLVFTVALRLHIRNPR</sequence>
<feature type="transmembrane region" description="Helical" evidence="1">
    <location>
        <begin position="132"/>
        <end position="153"/>
    </location>
</feature>
<accession>A0A833VWS8</accession>